<evidence type="ECO:0000259" key="4">
    <source>
        <dbReference type="PROSITE" id="PS50158"/>
    </source>
</evidence>
<dbReference type="GO" id="GO:0005730">
    <property type="term" value="C:nucleolus"/>
    <property type="evidence" value="ECO:0007669"/>
    <property type="project" value="TreeGrafter"/>
</dbReference>
<dbReference type="GO" id="GO:0006397">
    <property type="term" value="P:mRNA processing"/>
    <property type="evidence" value="ECO:0007669"/>
    <property type="project" value="UniProtKB-KW"/>
</dbReference>
<dbReference type="Proteomes" id="UP001355207">
    <property type="component" value="Chromosome 6"/>
</dbReference>
<evidence type="ECO:0000256" key="1">
    <source>
        <dbReference type="ARBA" id="ARBA00022664"/>
    </source>
</evidence>
<feature type="compositionally biased region" description="Basic and acidic residues" evidence="3">
    <location>
        <begin position="308"/>
        <end position="320"/>
    </location>
</feature>
<dbReference type="InterPro" id="IPR001878">
    <property type="entry name" value="Znf_CCHC"/>
</dbReference>
<gene>
    <name evidence="5" type="ORF">L201_004695</name>
</gene>
<dbReference type="AlphaFoldDB" id="A0AAX4JY34"/>
<feature type="region of interest" description="Disordered" evidence="3">
    <location>
        <begin position="233"/>
        <end position="378"/>
    </location>
</feature>
<evidence type="ECO:0000313" key="5">
    <source>
        <dbReference type="EMBL" id="WWC89769.1"/>
    </source>
</evidence>
<dbReference type="GO" id="GO:0008270">
    <property type="term" value="F:zinc ion binding"/>
    <property type="evidence" value="ECO:0007669"/>
    <property type="project" value="UniProtKB-KW"/>
</dbReference>
<name>A0AAX4JY34_9TREE</name>
<dbReference type="InterPro" id="IPR042246">
    <property type="entry name" value="ZCCHC9"/>
</dbReference>
<keyword evidence="2" id="KW-0862">Zinc</keyword>
<keyword evidence="6" id="KW-1185">Reference proteome</keyword>
<keyword evidence="2" id="KW-0863">Zinc-finger</keyword>
<sequence length="378" mass="40705">MARFTSIGMGRKKFVQSAAEEAQTHDSAGNEAGPSSIPNTSEQGEGIAGGIEKKKKRRGRQRVKDETGKRIAIGEKKGPDAKKNSWGKDEGISRRAKLSAKHAEERKQKRNEQKNANVTCFACRGVGHASRDCPNVLLGAAGEDGENSGMKRKGGKAGSQVTGGGKCYRCNSNEHSLHGCPEPIDSSNPTPFATCYICLKSGHLASSCASNGGKGIYVNGGECKVCKSVEHRAKDCPDDPRRQSSSYNENDNEEGGKRKRGEIILGVGQGAGADEDDFMVESRHSLSSAGVGDKGGKRNNKKHLPARNSERPMKRLRQVDEETGNLGERLEGGYQGPPEGERPGQKEIEQERQAKLPLTARKSLGVQQQKPKPKVVSF</sequence>
<feature type="compositionally biased region" description="Basic and acidic residues" evidence="3">
    <location>
        <begin position="339"/>
        <end position="354"/>
    </location>
</feature>
<dbReference type="RefSeq" id="XP_066076532.1">
    <property type="nucleotide sequence ID" value="XM_066220435.1"/>
</dbReference>
<dbReference type="EMBL" id="CP144103">
    <property type="protein sequence ID" value="WWC89769.1"/>
    <property type="molecule type" value="Genomic_DNA"/>
</dbReference>
<dbReference type="GeneID" id="91095365"/>
<accession>A0AAX4JY34</accession>
<evidence type="ECO:0000313" key="6">
    <source>
        <dbReference type="Proteomes" id="UP001355207"/>
    </source>
</evidence>
<feature type="domain" description="CCHC-type" evidence="4">
    <location>
        <begin position="195"/>
        <end position="208"/>
    </location>
</feature>
<feature type="compositionally biased region" description="Basic and acidic residues" evidence="3">
    <location>
        <begin position="233"/>
        <end position="242"/>
    </location>
</feature>
<dbReference type="Gene3D" id="4.10.60.10">
    <property type="entry name" value="Zinc finger, CCHC-type"/>
    <property type="match status" value="2"/>
</dbReference>
<keyword evidence="2" id="KW-0479">Metal-binding</keyword>
<dbReference type="PROSITE" id="PS50158">
    <property type="entry name" value="ZF_CCHC"/>
    <property type="match status" value="2"/>
</dbReference>
<feature type="region of interest" description="Disordered" evidence="3">
    <location>
        <begin position="1"/>
        <end position="111"/>
    </location>
</feature>
<feature type="domain" description="CCHC-type" evidence="4">
    <location>
        <begin position="120"/>
        <end position="135"/>
    </location>
</feature>
<dbReference type="SMART" id="SM00343">
    <property type="entry name" value="ZnF_C2HC"/>
    <property type="match status" value="4"/>
</dbReference>
<dbReference type="GO" id="GO:0003676">
    <property type="term" value="F:nucleic acid binding"/>
    <property type="evidence" value="ECO:0007669"/>
    <property type="project" value="InterPro"/>
</dbReference>
<dbReference type="InterPro" id="IPR036875">
    <property type="entry name" value="Znf_CCHC_sf"/>
</dbReference>
<evidence type="ECO:0000256" key="3">
    <source>
        <dbReference type="SAM" id="MobiDB-lite"/>
    </source>
</evidence>
<keyword evidence="1" id="KW-0507">mRNA processing</keyword>
<proteinExistence type="predicted"/>
<dbReference type="PANTHER" id="PTHR46242:SF1">
    <property type="entry name" value="ZINC FINGER CCHC DOMAIN-CONTAINING PROTEIN 9"/>
    <property type="match status" value="1"/>
</dbReference>
<feature type="compositionally biased region" description="Basic and acidic residues" evidence="3">
    <location>
        <begin position="101"/>
        <end position="111"/>
    </location>
</feature>
<dbReference type="Pfam" id="PF00098">
    <property type="entry name" value="zf-CCHC"/>
    <property type="match status" value="1"/>
</dbReference>
<protein>
    <recommendedName>
        <fullName evidence="4">CCHC-type domain-containing protein</fullName>
    </recommendedName>
</protein>
<dbReference type="SUPFAM" id="SSF57756">
    <property type="entry name" value="Retrovirus zinc finger-like domains"/>
    <property type="match status" value="2"/>
</dbReference>
<dbReference type="PANTHER" id="PTHR46242">
    <property type="entry name" value="ZINC FINGER CCHC DOMAIN-CONTAINING PROTEIN 9 ZCCHC9"/>
    <property type="match status" value="1"/>
</dbReference>
<feature type="compositionally biased region" description="Basic and acidic residues" evidence="3">
    <location>
        <begin position="62"/>
        <end position="93"/>
    </location>
</feature>
<organism evidence="5 6">
    <name type="scientific">Kwoniella dendrophila CBS 6074</name>
    <dbReference type="NCBI Taxonomy" id="1295534"/>
    <lineage>
        <taxon>Eukaryota</taxon>
        <taxon>Fungi</taxon>
        <taxon>Dikarya</taxon>
        <taxon>Basidiomycota</taxon>
        <taxon>Agaricomycotina</taxon>
        <taxon>Tremellomycetes</taxon>
        <taxon>Tremellales</taxon>
        <taxon>Cryptococcaceae</taxon>
        <taxon>Kwoniella</taxon>
    </lineage>
</organism>
<reference evidence="5 6" key="1">
    <citation type="submission" date="2024-01" db="EMBL/GenBank/DDBJ databases">
        <title>Comparative genomics of Cryptococcus and Kwoniella reveals pathogenesis evolution and contrasting modes of karyotype evolution via chromosome fusion or intercentromeric recombination.</title>
        <authorList>
            <person name="Coelho M.A."/>
            <person name="David-Palma M."/>
            <person name="Shea T."/>
            <person name="Bowers K."/>
            <person name="McGinley-Smith S."/>
            <person name="Mohammad A.W."/>
            <person name="Gnirke A."/>
            <person name="Yurkov A.M."/>
            <person name="Nowrousian M."/>
            <person name="Sun S."/>
            <person name="Cuomo C.A."/>
            <person name="Heitman J."/>
        </authorList>
    </citation>
    <scope>NUCLEOTIDE SEQUENCE [LARGE SCALE GENOMIC DNA]</scope>
    <source>
        <strain evidence="5 6">CBS 6074</strain>
    </source>
</reference>
<evidence type="ECO:0000256" key="2">
    <source>
        <dbReference type="PROSITE-ProRule" id="PRU00047"/>
    </source>
</evidence>